<keyword evidence="1" id="KW-0812">Transmembrane</keyword>
<dbReference type="PANTHER" id="PTHR31876">
    <property type="entry name" value="COV-LIKE PROTEIN 1"/>
    <property type="match status" value="1"/>
</dbReference>
<dbReference type="EMBL" id="CP022384">
    <property type="protein sequence ID" value="ATA81805.1"/>
    <property type="molecule type" value="Genomic_DNA"/>
</dbReference>
<reference evidence="3" key="1">
    <citation type="submission" date="2017-06" db="EMBL/GenBank/DDBJ databases">
        <title>Capnocytophaga spp. assemblies.</title>
        <authorList>
            <person name="Gulvik C.A."/>
        </authorList>
    </citation>
    <scope>NUCLEOTIDE SEQUENCE [LARGE SCALE GENOMIC DNA]</scope>
    <source>
        <strain evidence="3">H6253</strain>
    </source>
</reference>
<dbReference type="InterPro" id="IPR007462">
    <property type="entry name" value="COV1-like"/>
</dbReference>
<evidence type="ECO:0008006" key="4">
    <source>
        <dbReference type="Google" id="ProtNLM"/>
    </source>
</evidence>
<evidence type="ECO:0000313" key="3">
    <source>
        <dbReference type="Proteomes" id="UP000217276"/>
    </source>
</evidence>
<dbReference type="Proteomes" id="UP000217276">
    <property type="component" value="Chromosome"/>
</dbReference>
<gene>
    <name evidence="2" type="ORF">CGC53_05310</name>
</gene>
<dbReference type="AlphaFoldDB" id="A0A250FC22"/>
<sequence length="193" mass="21485">MKKKNYLGIFIKFFFQGILIIGPLSATVWIIWSIFKSVDNLVPNISRQYPGAVFAAVLFGTALIGFVGSKLILGQLFVSLMDYIVAHIPGVKIIYSSIKDMLASFVGDKRKFNNPVWVRVNETPEIWRIGFLTQHTMNFTNLEGMVSVYLPHSYAISGWVIVTSAENIKPAEGFTAQKAMEFALSGGILKSDK</sequence>
<evidence type="ECO:0000313" key="2">
    <source>
        <dbReference type="EMBL" id="ATA81805.1"/>
    </source>
</evidence>
<dbReference type="KEGG" id="clk:CGC53_05310"/>
<dbReference type="PANTHER" id="PTHR31876:SF26">
    <property type="entry name" value="PROTEIN LIKE COV 2"/>
    <property type="match status" value="1"/>
</dbReference>
<keyword evidence="1" id="KW-0472">Membrane</keyword>
<name>A0A250FC22_9FLAO</name>
<dbReference type="RefSeq" id="WP_095913871.1">
    <property type="nucleotide sequence ID" value="NZ_CP022384.1"/>
</dbReference>
<proteinExistence type="predicted"/>
<accession>A0A250FC22</accession>
<organism evidence="2 3">
    <name type="scientific">Capnocytophaga leadbetteri</name>
    <dbReference type="NCBI Taxonomy" id="327575"/>
    <lineage>
        <taxon>Bacteria</taxon>
        <taxon>Pseudomonadati</taxon>
        <taxon>Bacteroidota</taxon>
        <taxon>Flavobacteriia</taxon>
        <taxon>Flavobacteriales</taxon>
        <taxon>Flavobacteriaceae</taxon>
        <taxon>Capnocytophaga</taxon>
    </lineage>
</organism>
<evidence type="ECO:0000256" key="1">
    <source>
        <dbReference type="SAM" id="Phobius"/>
    </source>
</evidence>
<dbReference type="Pfam" id="PF04367">
    <property type="entry name" value="DUF502"/>
    <property type="match status" value="1"/>
</dbReference>
<keyword evidence="3" id="KW-1185">Reference proteome</keyword>
<feature type="transmembrane region" description="Helical" evidence="1">
    <location>
        <begin position="7"/>
        <end position="32"/>
    </location>
</feature>
<keyword evidence="1" id="KW-1133">Transmembrane helix</keyword>
<feature type="transmembrane region" description="Helical" evidence="1">
    <location>
        <begin position="52"/>
        <end position="73"/>
    </location>
</feature>
<protein>
    <recommendedName>
        <fullName evidence="4">DUF502 domain-containing protein</fullName>
    </recommendedName>
</protein>